<accession>A0A6C2UGC3</accession>
<dbReference type="PANTHER" id="PTHR45953">
    <property type="entry name" value="IDURONATE 2-SULFATASE"/>
    <property type="match status" value="1"/>
</dbReference>
<evidence type="ECO:0000256" key="2">
    <source>
        <dbReference type="ARBA" id="ARBA00022801"/>
    </source>
</evidence>
<dbReference type="CDD" id="cd16031">
    <property type="entry name" value="G6S_like"/>
    <property type="match status" value="1"/>
</dbReference>
<dbReference type="Proteomes" id="UP000346198">
    <property type="component" value="Unassembled WGS sequence"/>
</dbReference>
<dbReference type="SUPFAM" id="SSF53649">
    <property type="entry name" value="Alkaline phosphatase-like"/>
    <property type="match status" value="1"/>
</dbReference>
<proteinExistence type="predicted"/>
<evidence type="ECO:0000313" key="6">
    <source>
        <dbReference type="Proteomes" id="UP000346198"/>
    </source>
</evidence>
<organism evidence="5 6">
    <name type="scientific">Pontiella sulfatireligans</name>
    <dbReference type="NCBI Taxonomy" id="2750658"/>
    <lineage>
        <taxon>Bacteria</taxon>
        <taxon>Pseudomonadati</taxon>
        <taxon>Kiritimatiellota</taxon>
        <taxon>Kiritimatiellia</taxon>
        <taxon>Kiritimatiellales</taxon>
        <taxon>Pontiellaceae</taxon>
        <taxon>Pontiella</taxon>
    </lineage>
</organism>
<protein>
    <submittedName>
        <fullName evidence="5">Arylsulfatase</fullName>
    </submittedName>
</protein>
<keyword evidence="1" id="KW-0479">Metal-binding</keyword>
<dbReference type="InterPro" id="IPR000917">
    <property type="entry name" value="Sulfatase_N"/>
</dbReference>
<dbReference type="GO" id="GO:0008484">
    <property type="term" value="F:sulfuric ester hydrolase activity"/>
    <property type="evidence" value="ECO:0007669"/>
    <property type="project" value="TreeGrafter"/>
</dbReference>
<evidence type="ECO:0000256" key="3">
    <source>
        <dbReference type="SAM" id="SignalP"/>
    </source>
</evidence>
<gene>
    <name evidence="5" type="ORF">SCARR_01287</name>
</gene>
<feature type="domain" description="Sulfatase N-terminal" evidence="4">
    <location>
        <begin position="22"/>
        <end position="361"/>
    </location>
</feature>
<keyword evidence="6" id="KW-1185">Reference proteome</keyword>
<dbReference type="RefSeq" id="WP_222846198.1">
    <property type="nucleotide sequence ID" value="NZ_CAAHFH010000001.1"/>
</dbReference>
<keyword evidence="2" id="KW-0378">Hydrolase</keyword>
<dbReference type="InterPro" id="IPR017850">
    <property type="entry name" value="Alkaline_phosphatase_core_sf"/>
</dbReference>
<keyword evidence="3" id="KW-0732">Signal</keyword>
<feature type="chain" id="PRO_5028819685" evidence="3">
    <location>
        <begin position="19"/>
        <end position="512"/>
    </location>
</feature>
<evidence type="ECO:0000259" key="4">
    <source>
        <dbReference type="Pfam" id="PF00884"/>
    </source>
</evidence>
<evidence type="ECO:0000313" key="5">
    <source>
        <dbReference type="EMBL" id="VGO19230.1"/>
    </source>
</evidence>
<feature type="signal peptide" evidence="3">
    <location>
        <begin position="1"/>
        <end position="18"/>
    </location>
</feature>
<dbReference type="PANTHER" id="PTHR45953:SF1">
    <property type="entry name" value="IDURONATE 2-SULFATASE"/>
    <property type="match status" value="1"/>
</dbReference>
<dbReference type="GO" id="GO:0005737">
    <property type="term" value="C:cytoplasm"/>
    <property type="evidence" value="ECO:0007669"/>
    <property type="project" value="TreeGrafter"/>
</dbReference>
<dbReference type="GO" id="GO:0046872">
    <property type="term" value="F:metal ion binding"/>
    <property type="evidence" value="ECO:0007669"/>
    <property type="project" value="UniProtKB-KW"/>
</dbReference>
<sequence length="512" mass="57687">MKKILFMLVCLLGSHVVAVGRPNFVFLFTDDQSYKAMGCMGNTEIHTPNMDQLGAQGVIFDRHYNTTAICMASRASVMTGLLEYKHGCNFQHGSMTRAIFSKSYPVLLQQAGYYTGFAGKFGFAVTDEVSKNSGHNSYDQLPVDSFDDWAGGVGQTDYQTSKNEYIKQYADTYPHSTRAYGAWAIDFIEKAKGSGKPFCMSLFFKASHLPFNPDPFFDDLYEGKTFSKPANFGPENGEHLAEQPKQGRQYLSYHKKNGYFTKYDEVKRGYYQLISGVDYAIGMVRAELEKQGLAENTVIIFSSDNGYSEGVHGFSGKCLPYEEPSRSPMIIYDPRRPGNGARTPAVTAGIDVAPTLLDLAGLPIPANMDGKSLLPLLENKEPRVREFLPLMQLFGSAPTLSLAVVSEDWKYIYWAYEDDGMEAVEELFLNSKDPREMTNLAADPESRQQLEEMRSAYDAQLVHWKGNALNYNDYAQYADVFNREIEWDAKKDLYHKSAISNYKKELKSKKEQ</sequence>
<dbReference type="EMBL" id="CAAHFH010000001">
    <property type="protein sequence ID" value="VGO19230.1"/>
    <property type="molecule type" value="Genomic_DNA"/>
</dbReference>
<name>A0A6C2UGC3_9BACT</name>
<evidence type="ECO:0000256" key="1">
    <source>
        <dbReference type="ARBA" id="ARBA00022723"/>
    </source>
</evidence>
<reference evidence="5 6" key="1">
    <citation type="submission" date="2019-04" db="EMBL/GenBank/DDBJ databases">
        <authorList>
            <person name="Van Vliet M D."/>
        </authorList>
    </citation>
    <scope>NUCLEOTIDE SEQUENCE [LARGE SCALE GENOMIC DNA]</scope>
    <source>
        <strain evidence="5 6">F21</strain>
    </source>
</reference>
<dbReference type="Gene3D" id="3.40.720.10">
    <property type="entry name" value="Alkaline Phosphatase, subunit A"/>
    <property type="match status" value="1"/>
</dbReference>
<dbReference type="AlphaFoldDB" id="A0A6C2UGC3"/>
<dbReference type="Pfam" id="PF00884">
    <property type="entry name" value="Sulfatase"/>
    <property type="match status" value="1"/>
</dbReference>